<reference evidence="1" key="1">
    <citation type="submission" date="2023-03" db="EMBL/GenBank/DDBJ databases">
        <title>Andean soil-derived lignocellulolytic bacterial consortium as a source of novel taxa and putative plastic-active enzymes.</title>
        <authorList>
            <person name="Diaz-Garcia L."/>
            <person name="Chuvochina M."/>
            <person name="Feuerriegel G."/>
            <person name="Bunk B."/>
            <person name="Sproer C."/>
            <person name="Streit W.R."/>
            <person name="Rodriguez L.M."/>
            <person name="Overmann J."/>
            <person name="Jimenez D.J."/>
        </authorList>
    </citation>
    <scope>NUCLEOTIDE SEQUENCE</scope>
    <source>
        <strain evidence="1">MAG 7</strain>
    </source>
</reference>
<dbReference type="Proteomes" id="UP001220610">
    <property type="component" value="Chromosome"/>
</dbReference>
<gene>
    <name evidence="1" type="ORF">P0Y53_09060</name>
</gene>
<protein>
    <submittedName>
        <fullName evidence="1">DUF922 domain-containing protein</fullName>
    </submittedName>
</protein>
<accession>A0AAJ5WUZ9</accession>
<sequence length="183" mass="21087">MIKLFLTLLVATLPVLENETAIDWSATRKLTWDDFKGRPDPNLPNAALTNSTINLDYAFTSLEMAFRIRCQFNTDRSWVKTKSEAVLAHEQGHFDITELHARKLNKALQGEKIKDNSVTDQVNALQDKIKVEHHAMQRAYDQETDFSRNAEQQAKWAAKIAAELKAMEKYSDYKGEKKRVFKK</sequence>
<evidence type="ECO:0000313" key="2">
    <source>
        <dbReference type="Proteomes" id="UP001220610"/>
    </source>
</evidence>
<name>A0AAJ5WUZ9_9BACT</name>
<dbReference type="EMBL" id="CP119311">
    <property type="protein sequence ID" value="WEK37651.1"/>
    <property type="molecule type" value="Genomic_DNA"/>
</dbReference>
<dbReference type="Pfam" id="PF06037">
    <property type="entry name" value="DUF922"/>
    <property type="match status" value="1"/>
</dbReference>
<dbReference type="InterPro" id="IPR010321">
    <property type="entry name" value="DUF922"/>
</dbReference>
<proteinExistence type="predicted"/>
<dbReference type="AlphaFoldDB" id="A0AAJ5WUZ9"/>
<organism evidence="1 2">
    <name type="scientific">Candidatus Pseudobacter hemicellulosilyticus</name>
    <dbReference type="NCBI Taxonomy" id="3121375"/>
    <lineage>
        <taxon>Bacteria</taxon>
        <taxon>Pseudomonadati</taxon>
        <taxon>Bacteroidota</taxon>
        <taxon>Chitinophagia</taxon>
        <taxon>Chitinophagales</taxon>
        <taxon>Chitinophagaceae</taxon>
        <taxon>Pseudobacter</taxon>
    </lineage>
</organism>
<evidence type="ECO:0000313" key="1">
    <source>
        <dbReference type="EMBL" id="WEK37651.1"/>
    </source>
</evidence>